<proteinExistence type="predicted"/>
<reference evidence="1" key="2">
    <citation type="submission" date="2018-03" db="EMBL/GenBank/DDBJ databases">
        <title>The Triticum urartu genome reveals the dynamic nature of wheat genome evolution.</title>
        <authorList>
            <person name="Ling H."/>
            <person name="Ma B."/>
            <person name="Shi X."/>
            <person name="Liu H."/>
            <person name="Dong L."/>
            <person name="Sun H."/>
            <person name="Cao Y."/>
            <person name="Gao Q."/>
            <person name="Zheng S."/>
            <person name="Li Y."/>
            <person name="Yu Y."/>
            <person name="Du H."/>
            <person name="Qi M."/>
            <person name="Li Y."/>
            <person name="Yu H."/>
            <person name="Cui Y."/>
            <person name="Wang N."/>
            <person name="Chen C."/>
            <person name="Wu H."/>
            <person name="Zhao Y."/>
            <person name="Zhang J."/>
            <person name="Li Y."/>
            <person name="Zhou W."/>
            <person name="Zhang B."/>
            <person name="Hu W."/>
            <person name="Eijk M."/>
            <person name="Tang J."/>
            <person name="Witsenboer H."/>
            <person name="Zhao S."/>
            <person name="Li Z."/>
            <person name="Zhang A."/>
            <person name="Wang D."/>
            <person name="Liang C."/>
        </authorList>
    </citation>
    <scope>NUCLEOTIDE SEQUENCE [LARGE SCALE GENOMIC DNA]</scope>
    <source>
        <strain evidence="1">cv. G1812</strain>
    </source>
</reference>
<keyword evidence="2" id="KW-1185">Reference proteome</keyword>
<dbReference type="AlphaFoldDB" id="A0A8R7R294"/>
<evidence type="ECO:0000313" key="2">
    <source>
        <dbReference type="Proteomes" id="UP000015106"/>
    </source>
</evidence>
<evidence type="ECO:0000313" key="1">
    <source>
        <dbReference type="EnsemblPlants" id="TuG1812G0700004178.01.T01.cds246420"/>
    </source>
</evidence>
<dbReference type="Proteomes" id="UP000015106">
    <property type="component" value="Chromosome 7"/>
</dbReference>
<sequence length="68" mass="8030">MVWVRVRVLCDWVEACKSGRLAFWEQPFQCSNVTQWITKCIGYRVGSAHMIDEPTEPPIIYLFIYKYG</sequence>
<dbReference type="Gramene" id="TuG1812G0700004178.01.T01">
    <property type="protein sequence ID" value="TuG1812G0700004178.01.T01.cds246420"/>
    <property type="gene ID" value="TuG1812G0700004178.01"/>
</dbReference>
<organism evidence="1 2">
    <name type="scientific">Triticum urartu</name>
    <name type="common">Red wild einkorn</name>
    <name type="synonym">Crithodium urartu</name>
    <dbReference type="NCBI Taxonomy" id="4572"/>
    <lineage>
        <taxon>Eukaryota</taxon>
        <taxon>Viridiplantae</taxon>
        <taxon>Streptophyta</taxon>
        <taxon>Embryophyta</taxon>
        <taxon>Tracheophyta</taxon>
        <taxon>Spermatophyta</taxon>
        <taxon>Magnoliopsida</taxon>
        <taxon>Liliopsida</taxon>
        <taxon>Poales</taxon>
        <taxon>Poaceae</taxon>
        <taxon>BOP clade</taxon>
        <taxon>Pooideae</taxon>
        <taxon>Triticodae</taxon>
        <taxon>Triticeae</taxon>
        <taxon>Triticinae</taxon>
        <taxon>Triticum</taxon>
    </lineage>
</organism>
<accession>A0A8R7R294</accession>
<dbReference type="EnsemblPlants" id="TuG1812G0700004178.01.T01">
    <property type="protein sequence ID" value="TuG1812G0700004178.01.T01.cds246420"/>
    <property type="gene ID" value="TuG1812G0700004178.01"/>
</dbReference>
<reference evidence="1" key="3">
    <citation type="submission" date="2022-06" db="UniProtKB">
        <authorList>
            <consortium name="EnsemblPlants"/>
        </authorList>
    </citation>
    <scope>IDENTIFICATION</scope>
</reference>
<name>A0A8R7R294_TRIUA</name>
<reference evidence="2" key="1">
    <citation type="journal article" date="2013" name="Nature">
        <title>Draft genome of the wheat A-genome progenitor Triticum urartu.</title>
        <authorList>
            <person name="Ling H.Q."/>
            <person name="Zhao S."/>
            <person name="Liu D."/>
            <person name="Wang J."/>
            <person name="Sun H."/>
            <person name="Zhang C."/>
            <person name="Fan H."/>
            <person name="Li D."/>
            <person name="Dong L."/>
            <person name="Tao Y."/>
            <person name="Gao C."/>
            <person name="Wu H."/>
            <person name="Li Y."/>
            <person name="Cui Y."/>
            <person name="Guo X."/>
            <person name="Zheng S."/>
            <person name="Wang B."/>
            <person name="Yu K."/>
            <person name="Liang Q."/>
            <person name="Yang W."/>
            <person name="Lou X."/>
            <person name="Chen J."/>
            <person name="Feng M."/>
            <person name="Jian J."/>
            <person name="Zhang X."/>
            <person name="Luo G."/>
            <person name="Jiang Y."/>
            <person name="Liu J."/>
            <person name="Wang Z."/>
            <person name="Sha Y."/>
            <person name="Zhang B."/>
            <person name="Wu H."/>
            <person name="Tang D."/>
            <person name="Shen Q."/>
            <person name="Xue P."/>
            <person name="Zou S."/>
            <person name="Wang X."/>
            <person name="Liu X."/>
            <person name="Wang F."/>
            <person name="Yang Y."/>
            <person name="An X."/>
            <person name="Dong Z."/>
            <person name="Zhang K."/>
            <person name="Zhang X."/>
            <person name="Luo M.C."/>
            <person name="Dvorak J."/>
            <person name="Tong Y."/>
            <person name="Wang J."/>
            <person name="Yang H."/>
            <person name="Li Z."/>
            <person name="Wang D."/>
            <person name="Zhang A."/>
            <person name="Wang J."/>
        </authorList>
    </citation>
    <scope>NUCLEOTIDE SEQUENCE</scope>
    <source>
        <strain evidence="2">cv. G1812</strain>
    </source>
</reference>
<protein>
    <submittedName>
        <fullName evidence="1">Uncharacterized protein</fullName>
    </submittedName>
</protein>